<protein>
    <recommendedName>
        <fullName evidence="6">Upstream stimulatory factor 1</fullName>
    </recommendedName>
</protein>
<dbReference type="GO" id="GO:0045944">
    <property type="term" value="P:positive regulation of transcription by RNA polymerase II"/>
    <property type="evidence" value="ECO:0007669"/>
    <property type="project" value="UniProtKB-ARBA"/>
</dbReference>
<evidence type="ECO:0000256" key="4">
    <source>
        <dbReference type="ARBA" id="ARBA00023163"/>
    </source>
</evidence>
<dbReference type="GO" id="GO:0000981">
    <property type="term" value="F:DNA-binding transcription factor activity, RNA polymerase II-specific"/>
    <property type="evidence" value="ECO:0007669"/>
    <property type="project" value="TreeGrafter"/>
</dbReference>
<evidence type="ECO:0000256" key="3">
    <source>
        <dbReference type="ARBA" id="ARBA00023125"/>
    </source>
</evidence>
<evidence type="ECO:0000256" key="5">
    <source>
        <dbReference type="ARBA" id="ARBA00023242"/>
    </source>
</evidence>
<evidence type="ECO:0000256" key="8">
    <source>
        <dbReference type="SAM" id="MobiDB-lite"/>
    </source>
</evidence>
<comment type="subcellular location">
    <subcellularLocation>
        <location evidence="1">Nucleus</location>
    </subcellularLocation>
</comment>
<keyword evidence="4" id="KW-0804">Transcription</keyword>
<dbReference type="AlphaFoldDB" id="A0A3B4GKC2"/>
<evidence type="ECO:0000256" key="7">
    <source>
        <dbReference type="SAM" id="Coils"/>
    </source>
</evidence>
<dbReference type="PANTHER" id="PTHR46117">
    <property type="entry name" value="FI24210P1"/>
    <property type="match status" value="1"/>
</dbReference>
<evidence type="ECO:0000256" key="2">
    <source>
        <dbReference type="ARBA" id="ARBA00023015"/>
    </source>
</evidence>
<feature type="region of interest" description="Disordered" evidence="8">
    <location>
        <begin position="144"/>
        <end position="168"/>
    </location>
</feature>
<feature type="compositionally biased region" description="Basic and acidic residues" evidence="8">
    <location>
        <begin position="149"/>
        <end position="168"/>
    </location>
</feature>
<evidence type="ECO:0000313" key="10">
    <source>
        <dbReference type="Ensembl" id="ENSPNYP00000021861.1"/>
    </source>
</evidence>
<dbReference type="SUPFAM" id="SSF47459">
    <property type="entry name" value="HLH, helix-loop-helix DNA-binding domain"/>
    <property type="match status" value="1"/>
</dbReference>
<dbReference type="PANTHER" id="PTHR46117:SF1">
    <property type="entry name" value="UPSTREAM STIMULATORY FACTOR 1"/>
    <property type="match status" value="1"/>
</dbReference>
<dbReference type="InterPro" id="IPR036638">
    <property type="entry name" value="HLH_DNA-bd_sf"/>
</dbReference>
<evidence type="ECO:0000256" key="1">
    <source>
        <dbReference type="ARBA" id="ARBA00004123"/>
    </source>
</evidence>
<dbReference type="InterPro" id="IPR011598">
    <property type="entry name" value="bHLH_dom"/>
</dbReference>
<dbReference type="InterPro" id="IPR051732">
    <property type="entry name" value="USF"/>
</dbReference>
<dbReference type="SMART" id="SM00353">
    <property type="entry name" value="HLH"/>
    <property type="match status" value="1"/>
</dbReference>
<keyword evidence="7" id="KW-0175">Coiled coil</keyword>
<dbReference type="CDD" id="cd18924">
    <property type="entry name" value="bHLHzip_USF1"/>
    <property type="match status" value="1"/>
</dbReference>
<dbReference type="GO" id="GO:0046983">
    <property type="term" value="F:protein dimerization activity"/>
    <property type="evidence" value="ECO:0007669"/>
    <property type="project" value="InterPro"/>
</dbReference>
<accession>A0A3B4GKC2</accession>
<dbReference type="GO" id="GO:0005634">
    <property type="term" value="C:nucleus"/>
    <property type="evidence" value="ECO:0007669"/>
    <property type="project" value="UniProtKB-SubCell"/>
</dbReference>
<dbReference type="PROSITE" id="PS50888">
    <property type="entry name" value="BHLH"/>
    <property type="match status" value="1"/>
</dbReference>
<keyword evidence="2" id="KW-0805">Transcription regulation</keyword>
<dbReference type="GO" id="GO:0000978">
    <property type="term" value="F:RNA polymerase II cis-regulatory region sequence-specific DNA binding"/>
    <property type="evidence" value="ECO:0007669"/>
    <property type="project" value="TreeGrafter"/>
</dbReference>
<dbReference type="STRING" id="303518.ENSPNYP00000021861"/>
<keyword evidence="3" id="KW-0238">DNA-binding</keyword>
<dbReference type="Gene3D" id="4.10.280.10">
    <property type="entry name" value="Helix-loop-helix DNA-binding domain"/>
    <property type="match status" value="1"/>
</dbReference>
<dbReference type="Ensembl" id="ENSPNYT00000022394.1">
    <property type="protein sequence ID" value="ENSPNYP00000021861.1"/>
    <property type="gene ID" value="ENSPNYG00000016494.1"/>
</dbReference>
<organism evidence="10">
    <name type="scientific">Pundamilia nyererei</name>
    <dbReference type="NCBI Taxonomy" id="303518"/>
    <lineage>
        <taxon>Eukaryota</taxon>
        <taxon>Metazoa</taxon>
        <taxon>Chordata</taxon>
        <taxon>Craniata</taxon>
        <taxon>Vertebrata</taxon>
        <taxon>Euteleostomi</taxon>
        <taxon>Actinopterygii</taxon>
        <taxon>Neopterygii</taxon>
        <taxon>Teleostei</taxon>
        <taxon>Neoteleostei</taxon>
        <taxon>Acanthomorphata</taxon>
        <taxon>Ovalentaria</taxon>
        <taxon>Cichlomorphae</taxon>
        <taxon>Cichliformes</taxon>
        <taxon>Cichlidae</taxon>
        <taxon>African cichlids</taxon>
        <taxon>Pseudocrenilabrinae</taxon>
        <taxon>Haplochromini</taxon>
        <taxon>Pundamilia</taxon>
    </lineage>
</organism>
<keyword evidence="5" id="KW-0539">Nucleus</keyword>
<dbReference type="Pfam" id="PF00010">
    <property type="entry name" value="HLH"/>
    <property type="match status" value="1"/>
</dbReference>
<evidence type="ECO:0000256" key="6">
    <source>
        <dbReference type="ARBA" id="ARBA00040037"/>
    </source>
</evidence>
<dbReference type="GeneTree" id="ENSGT00940000157083"/>
<feature type="coiled-coil region" evidence="7">
    <location>
        <begin position="227"/>
        <end position="254"/>
    </location>
</feature>
<name>A0A3B4GKC2_9CICH</name>
<sequence length="269" mass="30452">ADRGELKHLQHLVTLWLQRPKKLNCWLTKEMCALIQFHRSLYGCATVYVSHCGYFSVIFTVFTVQAVFSQSEALEGDGSAETQYTYYPATIADATTGTMVTTVQASDTLLGQTTPTGQLYVMMSPQEVLTGSNQRTIAPRTQPYIAKQDAPRASRDEKRRAQHNEVERRRRDKINNWIVQLSKAIPDCNVDYTKTGQSKGGILSKACEYIKELRQSNLKLGEDVGVLDRLRVDNQLLRQEVEDWKSKNQILRNLLRQHGIVGSSSTEPQ</sequence>
<feature type="domain" description="BHLH" evidence="9">
    <location>
        <begin position="158"/>
        <end position="213"/>
    </location>
</feature>
<proteinExistence type="predicted"/>
<evidence type="ECO:0000259" key="9">
    <source>
        <dbReference type="PROSITE" id="PS50888"/>
    </source>
</evidence>
<reference evidence="10" key="1">
    <citation type="submission" date="2023-09" db="UniProtKB">
        <authorList>
            <consortium name="Ensembl"/>
        </authorList>
    </citation>
    <scope>IDENTIFICATION</scope>
</reference>